<reference evidence="3" key="1">
    <citation type="submission" date="2009-04" db="EMBL/GenBank/DDBJ databases">
        <title>Novel enterobacterial integrative and conjugative elements (ICEs), including a mobilisable relateive of SPI-7.</title>
        <authorList>
            <person name="Seth-Smith H.M."/>
        </authorList>
    </citation>
    <scope>NUCLEOTIDE SEQUENCE</scope>
    <source>
        <strain evidence="3">Y69</strain>
    </source>
</reference>
<dbReference type="SUPFAM" id="SSF49401">
    <property type="entry name" value="Bacterial adhesins"/>
    <property type="match status" value="1"/>
</dbReference>
<accession>F2Q827</accession>
<evidence type="ECO:0000259" key="2">
    <source>
        <dbReference type="Pfam" id="PF00419"/>
    </source>
</evidence>
<dbReference type="GO" id="GO:0009289">
    <property type="term" value="C:pilus"/>
    <property type="evidence" value="ECO:0007669"/>
    <property type="project" value="InterPro"/>
</dbReference>
<dbReference type="GO" id="GO:0043709">
    <property type="term" value="P:cell adhesion involved in single-species biofilm formation"/>
    <property type="evidence" value="ECO:0007669"/>
    <property type="project" value="TreeGrafter"/>
</dbReference>
<dbReference type="EMBL" id="FN298493">
    <property type="protein sequence ID" value="CAX67755.1"/>
    <property type="molecule type" value="Genomic_DNA"/>
</dbReference>
<evidence type="ECO:0000313" key="3">
    <source>
        <dbReference type="EMBL" id="CAX67755.1"/>
    </source>
</evidence>
<feature type="domain" description="Fimbrial-type adhesion" evidence="2">
    <location>
        <begin position="35"/>
        <end position="165"/>
    </location>
</feature>
<protein>
    <submittedName>
        <fullName evidence="3">Putative exported fimbrial protein</fullName>
    </submittedName>
</protein>
<organism evidence="3">
    <name type="scientific">Yersinia enterocolitica</name>
    <dbReference type="NCBI Taxonomy" id="630"/>
    <lineage>
        <taxon>Bacteria</taxon>
        <taxon>Pseudomonadati</taxon>
        <taxon>Pseudomonadota</taxon>
        <taxon>Gammaproteobacteria</taxon>
        <taxon>Enterobacterales</taxon>
        <taxon>Yersiniaceae</taxon>
        <taxon>Yersinia</taxon>
    </lineage>
</organism>
<keyword evidence="1" id="KW-0732">Signal</keyword>
<dbReference type="Pfam" id="PF00419">
    <property type="entry name" value="Fimbrial"/>
    <property type="match status" value="1"/>
</dbReference>
<dbReference type="InterPro" id="IPR036937">
    <property type="entry name" value="Adhesion_dom_fimbrial_sf"/>
</dbReference>
<gene>
    <name evidence="3" type="ORF">Y69_0070</name>
</gene>
<proteinExistence type="predicted"/>
<sequence>MLNRRSVARLVIVLATGLLVNSSVVLAAEQVTLQVKLTILAPTCTINDNKAMSVDFGEVLTEKVNGNNYIKPVEYSLKCTGSDSQMFNMTIQGTQAPFNDSALKTNITDFGIALLANDTPLKINDSIAFRPAKKPVLQVVPIKVANTRLKGGNFTANAVMKISYQ</sequence>
<dbReference type="PANTHER" id="PTHR33420:SF34">
    <property type="entry name" value="MINOR FIMBRIAL SUBUNIT"/>
    <property type="match status" value="1"/>
</dbReference>
<dbReference type="InterPro" id="IPR050263">
    <property type="entry name" value="Bact_Fimbrial_Adh_Pro"/>
</dbReference>
<dbReference type="PANTHER" id="PTHR33420">
    <property type="entry name" value="FIMBRIAL SUBUNIT ELFA-RELATED"/>
    <property type="match status" value="1"/>
</dbReference>
<feature type="chain" id="PRO_5003284129" evidence="1">
    <location>
        <begin position="28"/>
        <end position="165"/>
    </location>
</feature>
<evidence type="ECO:0000256" key="1">
    <source>
        <dbReference type="SAM" id="SignalP"/>
    </source>
</evidence>
<dbReference type="AlphaFoldDB" id="F2Q827"/>
<dbReference type="InterPro" id="IPR008966">
    <property type="entry name" value="Adhesion_dom_sf"/>
</dbReference>
<feature type="signal peptide" evidence="1">
    <location>
        <begin position="1"/>
        <end position="27"/>
    </location>
</feature>
<dbReference type="Gene3D" id="2.60.40.1090">
    <property type="entry name" value="Fimbrial-type adhesion domain"/>
    <property type="match status" value="1"/>
</dbReference>
<name>F2Q827_YEREN</name>
<dbReference type="InterPro" id="IPR000259">
    <property type="entry name" value="Adhesion_dom_fimbrial"/>
</dbReference>